<dbReference type="EMBL" id="JBHFQA010000002">
    <property type="protein sequence ID" value="KAL2102780.1"/>
    <property type="molecule type" value="Genomic_DNA"/>
</dbReference>
<name>A0ABD1KUG1_9TELE</name>
<feature type="compositionally biased region" description="Acidic residues" evidence="1">
    <location>
        <begin position="471"/>
        <end position="483"/>
    </location>
</feature>
<feature type="compositionally biased region" description="Polar residues" evidence="1">
    <location>
        <begin position="874"/>
        <end position="890"/>
    </location>
</feature>
<feature type="compositionally biased region" description="Polar residues" evidence="1">
    <location>
        <begin position="173"/>
        <end position="207"/>
    </location>
</feature>
<feature type="compositionally biased region" description="Polar residues" evidence="1">
    <location>
        <begin position="768"/>
        <end position="786"/>
    </location>
</feature>
<feature type="compositionally biased region" description="Low complexity" evidence="1">
    <location>
        <begin position="846"/>
        <end position="856"/>
    </location>
</feature>
<dbReference type="PANTHER" id="PTHR21639:SF5">
    <property type="entry name" value="DBF4-TYPE ZINC FINGER-CONTAINING PROTEIN 2"/>
    <property type="match status" value="1"/>
</dbReference>
<accession>A0ABD1KUG1</accession>
<gene>
    <name evidence="2" type="ORF">ACEWY4_001948</name>
</gene>
<feature type="region of interest" description="Disordered" evidence="1">
    <location>
        <begin position="296"/>
        <end position="333"/>
    </location>
</feature>
<proteinExistence type="predicted"/>
<dbReference type="AlphaFoldDB" id="A0ABD1KUG1"/>
<reference evidence="2 3" key="1">
    <citation type="submission" date="2024-09" db="EMBL/GenBank/DDBJ databases">
        <title>A chromosome-level genome assembly of Gray's grenadier anchovy, Coilia grayii.</title>
        <authorList>
            <person name="Fu Z."/>
        </authorList>
    </citation>
    <scope>NUCLEOTIDE SEQUENCE [LARGE SCALE GENOMIC DNA]</scope>
    <source>
        <strain evidence="2">G4</strain>
        <tissue evidence="2">Muscle</tissue>
    </source>
</reference>
<sequence>MTARHREVVRTARTGVTTGSLMDRFLQDVMRHHPYHYGDTRPSHADLPCLTTLPAPREELSEVYCGSKGDRASVGTRDEMPSSDDETSAPAPAQKAPAAKKKDAPAAVNPPKDKAVDTMPTTSTHSGLDSFNTHLNPPLSRKDSPTQGFMHRTSSTSLRTPSQSRCYSRHTTKVYTKSGSTQTPLPTEPVQSKAPTPTPEQPSNSQSQHRKAQKKTNRHGEENESASNSLAGAQTSVVPMSKAQAPAPSKPRFERPLLWTPAVPPWKSAHREHTFSDVSGQINQVIDEVIDTHCYGGTRGQKKQDDDDGDSDKGSFHVSLHSMSNSEGSKEWDDTLQVAPRAAKVEEKNLTGLMETHISLEDQMYNTHLDSALKPVGEVGDGTAGMEVRVEEEEEVLPDLPHIPRSFVGKTWTQVMQEKDQKIENMVKEFREGRFRSYFDTESLACYGKHRRKKKRPKTRDAEPQSKFDDVDVDGDDDGDDNCGEVLPLLEHSEEDVVEQQPQPPPVEETAQPQKRIFRLAARCQVVKVSHGTQTTTVSCPVVRCRTVEGVSAALLELEQQEEEELEQPEDCTNETPKLKTGLNALSLPSFYSKVMSPLQPKTVVYVLSSPADTLASISKQPGKRRPGGGRKKKVCNIDNTHKYKYKKNPLKYYDPLTNQILKSPPKGAPSTSNPKYHPHVRQLFRSLSPDNNKERCGLDFGNDAWGSQRGPWPGSSIADLCASSTGSCLDSAGPSEPGSSLSSSRRALFSRSSMCSSSRFLLGTLTSGPSITDSTAVAPSQTDSQASDHDEDASSGSHQAGSPRPRGRKRSGERARSPTPEEGASSPPSKRRKKTAAPKAKGKPGRPAQKAAAAPHPRKSTEGRTSPRGKAATRSSPRTPQRIQSHLRP</sequence>
<keyword evidence="3" id="KW-1185">Reference proteome</keyword>
<feature type="region of interest" description="Disordered" evidence="1">
    <location>
        <begin position="768"/>
        <end position="890"/>
    </location>
</feature>
<comment type="caution">
    <text evidence="2">The sequence shown here is derived from an EMBL/GenBank/DDBJ whole genome shotgun (WGS) entry which is preliminary data.</text>
</comment>
<evidence type="ECO:0000313" key="3">
    <source>
        <dbReference type="Proteomes" id="UP001591681"/>
    </source>
</evidence>
<feature type="compositionally biased region" description="Basic residues" evidence="1">
    <location>
        <begin position="830"/>
        <end position="845"/>
    </location>
</feature>
<feature type="compositionally biased region" description="Polar residues" evidence="1">
    <location>
        <begin position="152"/>
        <end position="166"/>
    </location>
</feature>
<dbReference type="PANTHER" id="PTHR21639">
    <property type="entry name" value="DBF4-TYPE ZINC FINGER-CONTAINING PROTEIN 2"/>
    <property type="match status" value="1"/>
</dbReference>
<dbReference type="InterPro" id="IPR038890">
    <property type="entry name" value="ZDBF2"/>
</dbReference>
<evidence type="ECO:0000256" key="1">
    <source>
        <dbReference type="SAM" id="MobiDB-lite"/>
    </source>
</evidence>
<evidence type="ECO:0000313" key="2">
    <source>
        <dbReference type="EMBL" id="KAL2102780.1"/>
    </source>
</evidence>
<feature type="compositionally biased region" description="Basic and acidic residues" evidence="1">
    <location>
        <begin position="459"/>
        <end position="470"/>
    </location>
</feature>
<organism evidence="2 3">
    <name type="scientific">Coilia grayii</name>
    <name type="common">Gray's grenadier anchovy</name>
    <dbReference type="NCBI Taxonomy" id="363190"/>
    <lineage>
        <taxon>Eukaryota</taxon>
        <taxon>Metazoa</taxon>
        <taxon>Chordata</taxon>
        <taxon>Craniata</taxon>
        <taxon>Vertebrata</taxon>
        <taxon>Euteleostomi</taxon>
        <taxon>Actinopterygii</taxon>
        <taxon>Neopterygii</taxon>
        <taxon>Teleostei</taxon>
        <taxon>Clupei</taxon>
        <taxon>Clupeiformes</taxon>
        <taxon>Clupeoidei</taxon>
        <taxon>Engraulidae</taxon>
        <taxon>Coilinae</taxon>
        <taxon>Coilia</taxon>
    </lineage>
</organism>
<dbReference type="Proteomes" id="UP001591681">
    <property type="component" value="Unassembled WGS sequence"/>
</dbReference>
<feature type="compositionally biased region" description="Basic and acidic residues" evidence="1">
    <location>
        <begin position="68"/>
        <end position="80"/>
    </location>
</feature>
<feature type="compositionally biased region" description="Polar residues" evidence="1">
    <location>
        <begin position="225"/>
        <end position="238"/>
    </location>
</feature>
<feature type="compositionally biased region" description="Polar residues" evidence="1">
    <location>
        <begin position="119"/>
        <end position="135"/>
    </location>
</feature>
<protein>
    <submittedName>
        <fullName evidence="2">Uncharacterized protein</fullName>
    </submittedName>
</protein>
<feature type="region of interest" description="Disordered" evidence="1">
    <location>
        <begin position="61"/>
        <end position="256"/>
    </location>
</feature>
<feature type="compositionally biased region" description="Basic residues" evidence="1">
    <location>
        <begin position="208"/>
        <end position="217"/>
    </location>
</feature>
<feature type="region of interest" description="Disordered" evidence="1">
    <location>
        <begin position="450"/>
        <end position="486"/>
    </location>
</feature>